<dbReference type="HAMAP" id="MF_02002">
    <property type="entry name" value="Ile_tRNA_synth_type1"/>
    <property type="match status" value="1"/>
</dbReference>
<dbReference type="Pfam" id="PF08264">
    <property type="entry name" value="Anticodon_1"/>
    <property type="match status" value="1"/>
</dbReference>
<evidence type="ECO:0000256" key="11">
    <source>
        <dbReference type="ARBA" id="ARBA00023146"/>
    </source>
</evidence>
<gene>
    <name evidence="14" type="primary">ileS</name>
    <name evidence="18" type="ORF">EJN92_21175</name>
</gene>
<keyword evidence="9 14" id="KW-0067">ATP-binding</keyword>
<evidence type="ECO:0000256" key="12">
    <source>
        <dbReference type="ARBA" id="ARBA00025217"/>
    </source>
</evidence>
<dbReference type="InterPro" id="IPR013155">
    <property type="entry name" value="M/V/L/I-tRNA-synth_anticd-bd"/>
</dbReference>
<evidence type="ECO:0000256" key="9">
    <source>
        <dbReference type="ARBA" id="ARBA00022840"/>
    </source>
</evidence>
<evidence type="ECO:0000256" key="14">
    <source>
        <dbReference type="HAMAP-Rule" id="MF_02002"/>
    </source>
</evidence>
<dbReference type="EMBL" id="CP034464">
    <property type="protein sequence ID" value="AZP14290.1"/>
    <property type="molecule type" value="Genomic_DNA"/>
</dbReference>
<dbReference type="Pfam" id="PF00133">
    <property type="entry name" value="tRNA-synt_1"/>
    <property type="match status" value="1"/>
</dbReference>
<keyword evidence="7 14" id="KW-0547">Nucleotide-binding</keyword>
<dbReference type="GO" id="GO:0002161">
    <property type="term" value="F:aminoacyl-tRNA deacylase activity"/>
    <property type="evidence" value="ECO:0007669"/>
    <property type="project" value="InterPro"/>
</dbReference>
<feature type="short sequence motif" description="'KMSKS' region" evidence="14">
    <location>
        <begin position="625"/>
        <end position="629"/>
    </location>
</feature>
<dbReference type="InterPro" id="IPR050081">
    <property type="entry name" value="Ile-tRNA_ligase"/>
</dbReference>
<sequence>MSNEKSAKVASKYPVNMTETPFPMRGDLAKREPKWIKEWQDKKIYERVRKAAANRPKFLLHDGPPYANGDIHIGHAVNKVLKDMIIKARTLAGFDAPYVPGWDCHGMPIEIQIEKLHGKNLPVAEVQAKARAYAEVQIERQKADFIRLGVLGEWDNPYKTMAFGNEADEIRALGTLLDKGYVYRGLKPVNWCFDCGSALAEAEVEYENKRDPSIDVGFAFAEFDKLAAAFKLDQLPLDKGYAVIWTTTPWTIPSNQALNVHPEFTYALVQTVRDGEAILLILAQDLVEASLANYGFEGTVIATCLGADLSEIKFKHPLAAMDAGYDRFSPVYLADYVTLESGTGVVHSAPAYGIEDYKSCKAHGMQDNDIISPVMGDGKYASWLPFFAGMTIWEASKPICDKLREAGALFSFKMFEHSYMHCWRHKTPIIYRATSQWFASMDNTPKDGGPSLRETALKAIDETAFFPAWGQARLHGMIANRPDWTLSRQRQWGVPMAFFLHKESGQLHPRTPELLEQIAQRVQESGIEAWQQLDINEFLDADADMYVKNRDTLDVWFDSGTTHYTVLRGSHKEQSCFPADLYLEGSDQHRGWFHSSLLTASMLDGRAPYKALLTHGFVVDGDGKKMSKSLGNTLAPQKIFETLGADILRLWVASSDYSGEITISDEILKRVTESYRRIRNTLRFLLANTSDFDFSKDAVAVADMLEIDRYAIANMAVLQADILAHYQQFEFHPVVAKLQSFCSEDLGGFYLDILKDRLYTSGTTSAARRSAQTAIWHITQSLLRLMAPTLSFTAEEAWLSFASADAYAASDETIFTQTFYDLPAIADGAALLEKFAALRAIRTDVTKQLEEVRVSGAIGSSLQAEVVIKASAAKFEVLNSFGDDLKFTLITSAASVELVASEAEEAVVVQASPYVKCERCWHYRAEVGSHVEHPGLCGRCVSNLFGAGEVRQFA</sequence>
<evidence type="ECO:0000256" key="8">
    <source>
        <dbReference type="ARBA" id="ARBA00022833"/>
    </source>
</evidence>
<evidence type="ECO:0000259" key="16">
    <source>
        <dbReference type="Pfam" id="PF06827"/>
    </source>
</evidence>
<dbReference type="RefSeq" id="WP_126129651.1">
    <property type="nucleotide sequence ID" value="NZ_CP034464.1"/>
</dbReference>
<dbReference type="InterPro" id="IPR002300">
    <property type="entry name" value="aa-tRNA-synth_Ia"/>
</dbReference>
<dbReference type="SUPFAM" id="SSF52374">
    <property type="entry name" value="Nucleotidylyl transferase"/>
    <property type="match status" value="1"/>
</dbReference>
<feature type="binding site" evidence="14">
    <location>
        <position position="937"/>
    </location>
    <ligand>
        <name>Zn(2+)</name>
        <dbReference type="ChEBI" id="CHEBI:29105"/>
    </ligand>
</feature>
<dbReference type="CDD" id="cd07960">
    <property type="entry name" value="Anticodon_Ia_Ile_BEm"/>
    <property type="match status" value="1"/>
</dbReference>
<dbReference type="InterPro" id="IPR010663">
    <property type="entry name" value="Znf_FPG/IleRS"/>
</dbReference>
<dbReference type="FunFam" id="3.40.50.620:FF:000048">
    <property type="entry name" value="Isoleucine--tRNA ligase"/>
    <property type="match status" value="1"/>
</dbReference>
<keyword evidence="6 14" id="KW-0479">Metal-binding</keyword>
<reference evidence="18 19" key="1">
    <citation type="journal article" date="2011" name="Int. J. Syst. Evol. Microbiol.">
        <title>Description of Undibacterium oligocarboniphilum sp. nov., isolated from purified water, and Undibacterium pigrum strain CCUG 49012 as the type strain of Undibacterium parvum sp. nov., and emended descriptions of the genus Undibacterium and the species Undibacterium pigrum.</title>
        <authorList>
            <person name="Eder W."/>
            <person name="Wanner G."/>
            <person name="Ludwig W."/>
            <person name="Busse H.J."/>
            <person name="Ziemke-Kageler F."/>
            <person name="Lang E."/>
        </authorList>
    </citation>
    <scope>NUCLEOTIDE SEQUENCE [LARGE SCALE GENOMIC DNA]</scope>
    <source>
        <strain evidence="18 19">DSM 23061</strain>
    </source>
</reference>
<comment type="subunit">
    <text evidence="3 14">Monomer.</text>
</comment>
<feature type="binding site" evidence="14">
    <location>
        <position position="917"/>
    </location>
    <ligand>
        <name>Zn(2+)</name>
        <dbReference type="ChEBI" id="CHEBI:29105"/>
    </ligand>
</feature>
<dbReference type="KEGG" id="upv:EJN92_21175"/>
<comment type="domain">
    <text evidence="14">IleRS has two distinct active sites: one for aminoacylation and one for editing. The misactivated valine is translocated from the active site to the editing site, which sterically excludes the correctly activated isoleucine. The single editing site contains two valyl binding pockets, one specific for each substrate (Val-AMP or Val-tRNA(Ile)).</text>
</comment>
<evidence type="ECO:0000259" key="17">
    <source>
        <dbReference type="Pfam" id="PF08264"/>
    </source>
</evidence>
<dbReference type="GO" id="GO:0004822">
    <property type="term" value="F:isoleucine-tRNA ligase activity"/>
    <property type="evidence" value="ECO:0007669"/>
    <property type="project" value="UniProtKB-UniRule"/>
</dbReference>
<dbReference type="PROSITE" id="PS00178">
    <property type="entry name" value="AA_TRNA_LIGASE_I"/>
    <property type="match status" value="1"/>
</dbReference>
<dbReference type="AlphaFoldDB" id="A0A3S5HM83"/>
<keyword evidence="10 14" id="KW-0648">Protein biosynthesis</keyword>
<dbReference type="InterPro" id="IPR033708">
    <property type="entry name" value="Anticodon_Ile_BEm"/>
</dbReference>
<evidence type="ECO:0000256" key="3">
    <source>
        <dbReference type="ARBA" id="ARBA00011245"/>
    </source>
</evidence>
<dbReference type="InterPro" id="IPR009008">
    <property type="entry name" value="Val/Leu/Ile-tRNA-synth_edit"/>
</dbReference>
<dbReference type="EC" id="6.1.1.5" evidence="14"/>
<comment type="function">
    <text evidence="12 14">Catalyzes the attachment of isoleucine to tRNA(Ile). As IleRS can inadvertently accommodate and process structurally similar amino acids such as valine, to avoid such errors it has two additional distinct tRNA(Ile)-dependent editing activities. One activity is designated as 'pretransfer' editing and involves the hydrolysis of activated Val-AMP. The other activity is designated 'posttransfer' editing and involves deacylation of mischarged Val-tRNA(Ile).</text>
</comment>
<dbReference type="InterPro" id="IPR009080">
    <property type="entry name" value="tRNAsynth_Ia_anticodon-bd"/>
</dbReference>
<dbReference type="InterPro" id="IPR002301">
    <property type="entry name" value="Ile-tRNA-ligase"/>
</dbReference>
<name>A0A3S5HM83_9BURK</name>
<evidence type="ECO:0000256" key="2">
    <source>
        <dbReference type="ARBA" id="ARBA00006887"/>
    </source>
</evidence>
<evidence type="ECO:0000256" key="10">
    <source>
        <dbReference type="ARBA" id="ARBA00022917"/>
    </source>
</evidence>
<evidence type="ECO:0000256" key="7">
    <source>
        <dbReference type="ARBA" id="ARBA00022741"/>
    </source>
</evidence>
<accession>A0A3S5HM83</accession>
<dbReference type="GO" id="GO:0005524">
    <property type="term" value="F:ATP binding"/>
    <property type="evidence" value="ECO:0007669"/>
    <property type="project" value="UniProtKB-UniRule"/>
</dbReference>
<comment type="similarity">
    <text evidence="2 14">Belongs to the class-I aminoacyl-tRNA synthetase family. IleS type 1 subfamily.</text>
</comment>
<evidence type="ECO:0000256" key="5">
    <source>
        <dbReference type="ARBA" id="ARBA00022598"/>
    </source>
</evidence>
<feature type="binding site" evidence="14">
    <location>
        <position position="584"/>
    </location>
    <ligand>
        <name>L-isoleucyl-5'-AMP</name>
        <dbReference type="ChEBI" id="CHEBI:178002"/>
    </ligand>
</feature>
<evidence type="ECO:0000313" key="19">
    <source>
        <dbReference type="Proteomes" id="UP000275663"/>
    </source>
</evidence>
<dbReference type="SUPFAM" id="SSF50677">
    <property type="entry name" value="ValRS/IleRS/LeuRS editing domain"/>
    <property type="match status" value="1"/>
</dbReference>
<keyword evidence="19" id="KW-1185">Reference proteome</keyword>
<dbReference type="Gene3D" id="1.10.730.20">
    <property type="match status" value="1"/>
</dbReference>
<dbReference type="GO" id="GO:0005829">
    <property type="term" value="C:cytosol"/>
    <property type="evidence" value="ECO:0007669"/>
    <property type="project" value="TreeGrafter"/>
</dbReference>
<dbReference type="Gene3D" id="3.90.740.10">
    <property type="entry name" value="Valyl/Leucyl/Isoleucyl-tRNA synthetase, editing domain"/>
    <property type="match status" value="1"/>
</dbReference>
<feature type="binding site" evidence="14">
    <location>
        <position position="920"/>
    </location>
    <ligand>
        <name>Zn(2+)</name>
        <dbReference type="ChEBI" id="CHEBI:29105"/>
    </ligand>
</feature>
<evidence type="ECO:0000256" key="13">
    <source>
        <dbReference type="ARBA" id="ARBA00048359"/>
    </source>
</evidence>
<keyword evidence="8 14" id="KW-0862">Zinc</keyword>
<feature type="domain" description="Methionyl/Valyl/Leucyl/Isoleucyl-tRNA synthetase anticodon-binding" evidence="17">
    <location>
        <begin position="708"/>
        <end position="868"/>
    </location>
</feature>
<feature type="domain" description="Zinc finger FPG/IleRS-type" evidence="16">
    <location>
        <begin position="916"/>
        <end position="943"/>
    </location>
</feature>
<evidence type="ECO:0000313" key="18">
    <source>
        <dbReference type="EMBL" id="AZP14290.1"/>
    </source>
</evidence>
<proteinExistence type="inferred from homology"/>
<feature type="binding site" evidence="14">
    <location>
        <position position="628"/>
    </location>
    <ligand>
        <name>ATP</name>
        <dbReference type="ChEBI" id="CHEBI:30616"/>
    </ligand>
</feature>
<evidence type="ECO:0000256" key="6">
    <source>
        <dbReference type="ARBA" id="ARBA00022723"/>
    </source>
</evidence>
<dbReference type="PRINTS" id="PR00984">
    <property type="entry name" value="TRNASYNTHILE"/>
</dbReference>
<protein>
    <recommendedName>
        <fullName evidence="14">Isoleucine--tRNA ligase</fullName>
        <ecNumber evidence="14">6.1.1.5</ecNumber>
    </recommendedName>
    <alternativeName>
        <fullName evidence="14">Isoleucyl-tRNA synthetase</fullName>
        <shortName evidence="14">IleRS</shortName>
    </alternativeName>
</protein>
<dbReference type="OrthoDB" id="9810365at2"/>
<comment type="cofactor">
    <cofactor evidence="14">
        <name>Zn(2+)</name>
        <dbReference type="ChEBI" id="CHEBI:29105"/>
    </cofactor>
    <text evidence="14">Binds 1 zinc ion per subunit.</text>
</comment>
<dbReference type="PANTHER" id="PTHR42765">
    <property type="entry name" value="SOLEUCYL-TRNA SYNTHETASE"/>
    <property type="match status" value="1"/>
</dbReference>
<dbReference type="GO" id="GO:0008270">
    <property type="term" value="F:zinc ion binding"/>
    <property type="evidence" value="ECO:0007669"/>
    <property type="project" value="UniProtKB-UniRule"/>
</dbReference>
<dbReference type="InterPro" id="IPR001412">
    <property type="entry name" value="aa-tRNA-synth_I_CS"/>
</dbReference>
<dbReference type="CDD" id="cd00818">
    <property type="entry name" value="IleRS_core"/>
    <property type="match status" value="1"/>
</dbReference>
<keyword evidence="11 14" id="KW-0030">Aminoacyl-tRNA synthetase</keyword>
<dbReference type="Gene3D" id="3.40.50.620">
    <property type="entry name" value="HUPs"/>
    <property type="match status" value="2"/>
</dbReference>
<evidence type="ECO:0000259" key="15">
    <source>
        <dbReference type="Pfam" id="PF00133"/>
    </source>
</evidence>
<dbReference type="InterPro" id="IPR014729">
    <property type="entry name" value="Rossmann-like_a/b/a_fold"/>
</dbReference>
<feature type="short sequence motif" description="'HIGH' region" evidence="14">
    <location>
        <begin position="65"/>
        <end position="75"/>
    </location>
</feature>
<dbReference type="Pfam" id="PF06827">
    <property type="entry name" value="zf-FPG_IleRS"/>
    <property type="match status" value="1"/>
</dbReference>
<dbReference type="NCBIfam" id="TIGR00392">
    <property type="entry name" value="ileS"/>
    <property type="match status" value="1"/>
</dbReference>
<dbReference type="FunFam" id="3.40.50.620:FF:000042">
    <property type="entry name" value="Isoleucine--tRNA ligase"/>
    <property type="match status" value="1"/>
</dbReference>
<dbReference type="InterPro" id="IPR023585">
    <property type="entry name" value="Ile-tRNA-ligase_type1"/>
</dbReference>
<comment type="catalytic activity">
    <reaction evidence="13 14">
        <text>tRNA(Ile) + L-isoleucine + ATP = L-isoleucyl-tRNA(Ile) + AMP + diphosphate</text>
        <dbReference type="Rhea" id="RHEA:11060"/>
        <dbReference type="Rhea" id="RHEA-COMP:9666"/>
        <dbReference type="Rhea" id="RHEA-COMP:9695"/>
        <dbReference type="ChEBI" id="CHEBI:30616"/>
        <dbReference type="ChEBI" id="CHEBI:33019"/>
        <dbReference type="ChEBI" id="CHEBI:58045"/>
        <dbReference type="ChEBI" id="CHEBI:78442"/>
        <dbReference type="ChEBI" id="CHEBI:78528"/>
        <dbReference type="ChEBI" id="CHEBI:456215"/>
        <dbReference type="EC" id="6.1.1.5"/>
    </reaction>
</comment>
<dbReference type="PANTHER" id="PTHR42765:SF1">
    <property type="entry name" value="ISOLEUCINE--TRNA LIGASE, MITOCHONDRIAL"/>
    <property type="match status" value="1"/>
</dbReference>
<feature type="domain" description="Aminoacyl-tRNA synthetase class Ia" evidence="15">
    <location>
        <begin position="34"/>
        <end position="664"/>
    </location>
</feature>
<evidence type="ECO:0000256" key="4">
    <source>
        <dbReference type="ARBA" id="ARBA00022490"/>
    </source>
</evidence>
<keyword evidence="5 14" id="KW-0436">Ligase</keyword>
<keyword evidence="4 14" id="KW-0963">Cytoplasm</keyword>
<feature type="binding site" evidence="14">
    <location>
        <position position="940"/>
    </location>
    <ligand>
        <name>Zn(2+)</name>
        <dbReference type="ChEBI" id="CHEBI:29105"/>
    </ligand>
</feature>
<organism evidence="18 19">
    <name type="scientific">Undibacterium parvum</name>
    <dbReference type="NCBI Taxonomy" id="401471"/>
    <lineage>
        <taxon>Bacteria</taxon>
        <taxon>Pseudomonadati</taxon>
        <taxon>Pseudomonadota</taxon>
        <taxon>Betaproteobacteria</taxon>
        <taxon>Burkholderiales</taxon>
        <taxon>Oxalobacteraceae</taxon>
        <taxon>Undibacterium</taxon>
    </lineage>
</organism>
<comment type="subcellular location">
    <subcellularLocation>
        <location evidence="1 14">Cytoplasm</location>
    </subcellularLocation>
</comment>
<dbReference type="Proteomes" id="UP000275663">
    <property type="component" value="Chromosome"/>
</dbReference>
<dbReference type="GO" id="GO:0006428">
    <property type="term" value="P:isoleucyl-tRNA aminoacylation"/>
    <property type="evidence" value="ECO:0007669"/>
    <property type="project" value="UniProtKB-UniRule"/>
</dbReference>
<evidence type="ECO:0000256" key="1">
    <source>
        <dbReference type="ARBA" id="ARBA00004496"/>
    </source>
</evidence>
<dbReference type="GO" id="GO:0000049">
    <property type="term" value="F:tRNA binding"/>
    <property type="evidence" value="ECO:0007669"/>
    <property type="project" value="InterPro"/>
</dbReference>
<dbReference type="SUPFAM" id="SSF47323">
    <property type="entry name" value="Anticodon-binding domain of a subclass of class I aminoacyl-tRNA synthetases"/>
    <property type="match status" value="1"/>
</dbReference>